<evidence type="ECO:0000256" key="2">
    <source>
        <dbReference type="ARBA" id="ARBA00022704"/>
    </source>
</evidence>
<keyword evidence="1" id="KW-0646">Protease inhibitor</keyword>
<name>A0A078B6W8_STYLE</name>
<gene>
    <name evidence="5" type="primary">Contig1142.g1244</name>
    <name evidence="5" type="ORF">STYLEM_19071</name>
</gene>
<organism evidence="5 6">
    <name type="scientific">Stylonychia lemnae</name>
    <name type="common">Ciliate</name>
    <dbReference type="NCBI Taxonomy" id="5949"/>
    <lineage>
        <taxon>Eukaryota</taxon>
        <taxon>Sar</taxon>
        <taxon>Alveolata</taxon>
        <taxon>Ciliophora</taxon>
        <taxon>Intramacronucleata</taxon>
        <taxon>Spirotrichea</taxon>
        <taxon>Stichotrichia</taxon>
        <taxon>Sporadotrichida</taxon>
        <taxon>Oxytrichidae</taxon>
        <taxon>Stylonychinae</taxon>
        <taxon>Stylonychia</taxon>
    </lineage>
</organism>
<dbReference type="PANTHER" id="PTHR36530:SF1">
    <property type="entry name" value="AMOEBIASIN-1"/>
    <property type="match status" value="1"/>
</dbReference>
<evidence type="ECO:0000259" key="4">
    <source>
        <dbReference type="Pfam" id="PF09394"/>
    </source>
</evidence>
<dbReference type="InterPro" id="IPR036331">
    <property type="entry name" value="Chagasin-like_sf"/>
</dbReference>
<dbReference type="OrthoDB" id="340510at2759"/>
<dbReference type="EMBL" id="CCKQ01017995">
    <property type="protein sequence ID" value="CDW89931.1"/>
    <property type="molecule type" value="Genomic_DNA"/>
</dbReference>
<keyword evidence="6" id="KW-1185">Reference proteome</keyword>
<keyword evidence="3" id="KW-0732">Signal</keyword>
<evidence type="ECO:0000313" key="6">
    <source>
        <dbReference type="Proteomes" id="UP000039865"/>
    </source>
</evidence>
<dbReference type="InParanoid" id="A0A078B6W8"/>
<reference evidence="5 6" key="1">
    <citation type="submission" date="2014-06" db="EMBL/GenBank/DDBJ databases">
        <authorList>
            <person name="Swart Estienne"/>
        </authorList>
    </citation>
    <scope>NUCLEOTIDE SEQUENCE [LARGE SCALE GENOMIC DNA]</scope>
    <source>
        <strain evidence="5 6">130c</strain>
    </source>
</reference>
<dbReference type="SUPFAM" id="SSF141066">
    <property type="entry name" value="ICP-like"/>
    <property type="match status" value="1"/>
</dbReference>
<dbReference type="Proteomes" id="UP000039865">
    <property type="component" value="Unassembled WGS sequence"/>
</dbReference>
<dbReference type="InterPro" id="IPR052781">
    <property type="entry name" value="Cys_protease_inhibitor_I42"/>
</dbReference>
<keyword evidence="2" id="KW-0789">Thiol protease inhibitor</keyword>
<dbReference type="Gene3D" id="2.60.40.2020">
    <property type="match status" value="1"/>
</dbReference>
<proteinExistence type="predicted"/>
<sequence length="156" mass="17885">MNKFFSSIAIVLSLFASLQQVQANLIEYDLDSPEHRLFLKTNPVIMKVGDQLRLVVNENPTTGFVWIYRCLAKSSEEAVFKVVEETYRRDIVPYEELTGMTMSGVGGTKILTLEATKKGSDNFQMANARPWEFSGFEQYSAENDDYFYQDIRITVQ</sequence>
<dbReference type="AlphaFoldDB" id="A0A078B6W8"/>
<feature type="domain" description="Proteinase inhibitor I42 chagasin" evidence="4">
    <location>
        <begin position="46"/>
        <end position="134"/>
    </location>
</feature>
<feature type="signal peptide" evidence="3">
    <location>
        <begin position="1"/>
        <end position="23"/>
    </location>
</feature>
<evidence type="ECO:0000256" key="3">
    <source>
        <dbReference type="SAM" id="SignalP"/>
    </source>
</evidence>
<evidence type="ECO:0000256" key="1">
    <source>
        <dbReference type="ARBA" id="ARBA00022690"/>
    </source>
</evidence>
<evidence type="ECO:0000313" key="5">
    <source>
        <dbReference type="EMBL" id="CDW89931.1"/>
    </source>
</evidence>
<accession>A0A078B6W8</accession>
<dbReference type="PANTHER" id="PTHR36530">
    <property type="entry name" value="INHIBITOR OF CYSTEINE PEPTIDASE"/>
    <property type="match status" value="1"/>
</dbReference>
<feature type="chain" id="PRO_5001729844" description="Proteinase inhibitor I42 chagasin domain-containing protein" evidence="3">
    <location>
        <begin position="24"/>
        <end position="156"/>
    </location>
</feature>
<dbReference type="InterPro" id="IPR018990">
    <property type="entry name" value="Prot_inh_I42_chagasin"/>
</dbReference>
<protein>
    <recommendedName>
        <fullName evidence="4">Proteinase inhibitor I42 chagasin domain-containing protein</fullName>
    </recommendedName>
</protein>
<dbReference type="GO" id="GO:0004869">
    <property type="term" value="F:cysteine-type endopeptidase inhibitor activity"/>
    <property type="evidence" value="ECO:0007669"/>
    <property type="project" value="UniProtKB-KW"/>
</dbReference>
<dbReference type="Pfam" id="PF09394">
    <property type="entry name" value="Inhibitor_I42"/>
    <property type="match status" value="1"/>
</dbReference>